<evidence type="ECO:0000313" key="2">
    <source>
        <dbReference type="Proteomes" id="UP000824219"/>
    </source>
</evidence>
<reference evidence="1 2" key="1">
    <citation type="submission" date="2021-06" db="EMBL/GenBank/DDBJ databases">
        <title>Chromosome-level genome assembly of the red-tail catfish (Hemibagrus wyckioides).</title>
        <authorList>
            <person name="Shao F."/>
        </authorList>
    </citation>
    <scope>NUCLEOTIDE SEQUENCE [LARGE SCALE GENOMIC DNA]</scope>
    <source>
        <strain evidence="1">EC202008001</strain>
        <tissue evidence="1">Blood</tissue>
    </source>
</reference>
<proteinExistence type="predicted"/>
<dbReference type="EMBL" id="JAHKSW010000006">
    <property type="protein sequence ID" value="KAG7330863.1"/>
    <property type="molecule type" value="Genomic_DNA"/>
</dbReference>
<name>A0A9D3NXK8_9TELE</name>
<sequence length="86" mass="9407">MQGKIPFQTDLTPESAQALTGYILILVQIFSRTPDQLTIQRLENMTTALLSNLMTTPAGNSLPFALDLIRNVTASLVQSCKCKPGR</sequence>
<keyword evidence="2" id="KW-1185">Reference proteome</keyword>
<organism evidence="1 2">
    <name type="scientific">Hemibagrus wyckioides</name>
    <dbReference type="NCBI Taxonomy" id="337641"/>
    <lineage>
        <taxon>Eukaryota</taxon>
        <taxon>Metazoa</taxon>
        <taxon>Chordata</taxon>
        <taxon>Craniata</taxon>
        <taxon>Vertebrata</taxon>
        <taxon>Euteleostomi</taxon>
        <taxon>Actinopterygii</taxon>
        <taxon>Neopterygii</taxon>
        <taxon>Teleostei</taxon>
        <taxon>Ostariophysi</taxon>
        <taxon>Siluriformes</taxon>
        <taxon>Bagridae</taxon>
        <taxon>Hemibagrus</taxon>
    </lineage>
</organism>
<comment type="caution">
    <text evidence="1">The sequence shown here is derived from an EMBL/GenBank/DDBJ whole genome shotgun (WGS) entry which is preliminary data.</text>
</comment>
<evidence type="ECO:0000313" key="1">
    <source>
        <dbReference type="EMBL" id="KAG7330863.1"/>
    </source>
</evidence>
<dbReference type="Proteomes" id="UP000824219">
    <property type="component" value="Linkage Group LG06"/>
</dbReference>
<gene>
    <name evidence="1" type="ORF">KOW79_004832</name>
</gene>
<protein>
    <submittedName>
        <fullName evidence="1">Uncharacterized protein</fullName>
    </submittedName>
</protein>
<accession>A0A9D3NXK8</accession>
<dbReference type="AlphaFoldDB" id="A0A9D3NXK8"/>